<name>A0A835IY96_9ROSI</name>
<dbReference type="OrthoDB" id="2014147at2759"/>
<dbReference type="InterPro" id="IPR057225">
    <property type="entry name" value="DUF7903"/>
</dbReference>
<comment type="caution">
    <text evidence="2">The sequence shown here is derived from an EMBL/GenBank/DDBJ whole genome shotgun (WGS) entry which is preliminary data.</text>
</comment>
<feature type="domain" description="DUF7903" evidence="1">
    <location>
        <begin position="897"/>
        <end position="1230"/>
    </location>
</feature>
<dbReference type="Proteomes" id="UP000657918">
    <property type="component" value="Unassembled WGS sequence"/>
</dbReference>
<evidence type="ECO:0000259" key="1">
    <source>
        <dbReference type="Pfam" id="PF25475"/>
    </source>
</evidence>
<feature type="domain" description="DUF7903" evidence="1">
    <location>
        <begin position="448"/>
        <end position="809"/>
    </location>
</feature>
<dbReference type="Pfam" id="PF25475">
    <property type="entry name" value="DUF7903"/>
    <property type="match status" value="3"/>
</dbReference>
<feature type="domain" description="DUF7903" evidence="1">
    <location>
        <begin position="60"/>
        <end position="410"/>
    </location>
</feature>
<proteinExistence type="predicted"/>
<organism evidence="2 3">
    <name type="scientific">Salix dunnii</name>
    <dbReference type="NCBI Taxonomy" id="1413687"/>
    <lineage>
        <taxon>Eukaryota</taxon>
        <taxon>Viridiplantae</taxon>
        <taxon>Streptophyta</taxon>
        <taxon>Embryophyta</taxon>
        <taxon>Tracheophyta</taxon>
        <taxon>Spermatophyta</taxon>
        <taxon>Magnoliopsida</taxon>
        <taxon>eudicotyledons</taxon>
        <taxon>Gunneridae</taxon>
        <taxon>Pentapetalae</taxon>
        <taxon>rosids</taxon>
        <taxon>fabids</taxon>
        <taxon>Malpighiales</taxon>
        <taxon>Salicaceae</taxon>
        <taxon>Saliceae</taxon>
        <taxon>Salix</taxon>
    </lineage>
</organism>
<reference evidence="2 3" key="1">
    <citation type="submission" date="2020-10" db="EMBL/GenBank/DDBJ databases">
        <title>Plant Genome Project.</title>
        <authorList>
            <person name="Zhang R.-G."/>
        </authorList>
    </citation>
    <scope>NUCLEOTIDE SEQUENCE [LARGE SCALE GENOMIC DNA]</scope>
    <source>
        <strain evidence="2">FAFU-HL-1</strain>
        <tissue evidence="2">Leaf</tissue>
    </source>
</reference>
<keyword evidence="3" id="KW-1185">Reference proteome</keyword>
<dbReference type="PANTHER" id="PTHR35481">
    <property type="entry name" value="DNA-DIRECTED RNA POLYMERASE SUBUNIT ALPHA"/>
    <property type="match status" value="1"/>
</dbReference>
<protein>
    <recommendedName>
        <fullName evidence="1">DUF7903 domain-containing protein</fullName>
    </recommendedName>
</protein>
<accession>A0A835IY96</accession>
<dbReference type="EMBL" id="JADGMS010000019">
    <property type="protein sequence ID" value="KAF9661142.1"/>
    <property type="molecule type" value="Genomic_DNA"/>
</dbReference>
<evidence type="ECO:0000313" key="2">
    <source>
        <dbReference type="EMBL" id="KAF9661142.1"/>
    </source>
</evidence>
<gene>
    <name evidence="2" type="ORF">SADUNF_Sadunf19G0037000</name>
</gene>
<evidence type="ECO:0000313" key="3">
    <source>
        <dbReference type="Proteomes" id="UP000657918"/>
    </source>
</evidence>
<dbReference type="PANTHER" id="PTHR35481:SF1">
    <property type="entry name" value="DNA-DIRECTED RNA POLYMERASE SUBUNIT ALPHA"/>
    <property type="match status" value="1"/>
</dbReference>
<sequence length="1287" mass="146854">MLVWEYQTKIATTLHTFPSMAYIPPHKRQSKDVRRASPIPETLQPQFQRNMNLRASTSHKNQSSFLADHAVYKWFSIGLDADGRFPPYIHLEPISFEYIERKHGEKPLVLVNTIVTESNEEDSKMERNCCRSPWEIIADNVQQELLSALAILRNEMDDQGSEKVKPTLVARLGKLAFHRSHYMGLQRVNKIQVEEAIVRKLNRSLYTDIPSSYMENIIDGVVPTIGVDFEEEKDVYTVKLSDNTRPDAHVLCKCIVLENKKLRLYKVELNQVRHLVIDVSCLDKNLDLRLMLCSRRILTSLTDYEMNSLRDLINSAVVDSDMKGGLRWPLRKASSGGRYSVIGFWHTITKAYRSSSFRLKARVGNGYNFMTGTGETTREVYLKLNRIEPGAESDSISKMLEDSLRLIWDNMEVLLASPYSLLPRHSTDVRSASPIPEAMRPHFQRNMNKSGKIFYAEQAISKWFAVGLDDDGQCPPHIHLEPISYEYLERKTGEKPLALVNSVVTEEDSKLERTCSRSPWEIIAENILQELVSSFEILRSEMDDQGSEKIKPTLVARLGKILFYGSPSVGLESVNKTQVEEATLRKLRRSLYTDIPSSYMENIIDGVVPENGFDFEEEKDVYTVKLSDNARPDGTISCKCSVLENKKLHLDKAGFLLPSVLSPHVKLNKVRQMVIDVSCLDKNLDLRLMLCSRRILKDVTDDEMNSLRDLISSAVVDSDKKGGLKWPLGKESSGGRYRVIEVWHTITKAYRSSSFRLEARDTDRYDSRTRTGETTREISLKLKRIEPGAESDSISKMLEDSLRLIWDKFLSCERRINPYKYIHAPIHVFIIKYQQSRHKQQQFLTPRLHTFPVNLMAYFPPHIRRSKDVRRASPFPETLQAQFQRIMNLRASTSHQNKSGNIVYADHAISKWFAVGLDDDGHFPPNIHLEPISLQHVESKSGEKPLVLVNSVVTEEDGKLERNCSKSPWEIIAENVHQELVSSFEILRKEIDDQGSEKVKPALVARLGKIHFRGSHLMGLESVNKTQVEEDILRQLKRSLYTNIPSSFLENIIDGVLPVIGVDFEGEKDVYHVKLSDNTWPYATISCKCGVMENKKLVLYKVELNPVRRMVIDVSCLDKNLDLRIALSTKKILTTLTEDEKNSISDLINSAVLDSDMKGGLRWPLGKASSGGRYSVIGAWHTVTKAYKSSSFRLKVRDADRFDFKSGSGEAAREIYLKLKRIVSEIQASSFTGFYFSLGIFRKDILSDISLSKRDLRLNDLDEPGAESDSISNMLEDSLKLIWDKIM</sequence>